<proteinExistence type="predicted"/>
<accession>A0A7S3L7R1</accession>
<evidence type="ECO:0000256" key="1">
    <source>
        <dbReference type="SAM" id="Coils"/>
    </source>
</evidence>
<evidence type="ECO:0000256" key="2">
    <source>
        <dbReference type="SAM" id="MobiDB-lite"/>
    </source>
</evidence>
<name>A0A7S3L7R1_9STRA</name>
<sequence length="464" mass="52082">MPEHDGPPPAERKTTRVPNKFVPPPTDATSHDDPLESFPLNDVAVPAENSTKPHCPNTALENMEIGIDLLPTEISADYRIAKALAPRLVEHETTPLKFLMREDWDPWAAATRICRHWSFRREIFGDDRWLLPLNDLSGKGALRDAEIHLLRRGVVALATNNKGRQTMILNSGRLSTGQTPPDFSIRSRCFMYLVVVWSTDVSRQEGFDVLLCASIAGIRPSPSNARNLQVAITTSICRVRHICTVHDPRDAGRMLVRLCFALLRRTVKRWTGTFPEAVSGDTREALCSRMKQIGMEPDCIPEEYGGTWSYQQSCDIIEAQIQHDKGAGKGDWMPPPIATTTTSYAERSALQLPTATTASVAAPISSTHPETTPYGTTSLVLRTCMELGQSDPKAKRDRSFYQKRNREYSRRNYNRQKERNDALQTKYNLALQEREVLRDEQLRLESLLEQAKAIVAATSTMGTL</sequence>
<organism evidence="3">
    <name type="scientific">Amphora coffeiformis</name>
    <dbReference type="NCBI Taxonomy" id="265554"/>
    <lineage>
        <taxon>Eukaryota</taxon>
        <taxon>Sar</taxon>
        <taxon>Stramenopiles</taxon>
        <taxon>Ochrophyta</taxon>
        <taxon>Bacillariophyta</taxon>
        <taxon>Bacillariophyceae</taxon>
        <taxon>Bacillariophycidae</taxon>
        <taxon>Thalassiophysales</taxon>
        <taxon>Catenulaceae</taxon>
        <taxon>Amphora</taxon>
    </lineage>
</organism>
<gene>
    <name evidence="3" type="ORF">ACOF00016_LOCUS10955</name>
</gene>
<dbReference type="CDD" id="cd14686">
    <property type="entry name" value="bZIP"/>
    <property type="match status" value="1"/>
</dbReference>
<feature type="region of interest" description="Disordered" evidence="2">
    <location>
        <begin position="1"/>
        <end position="35"/>
    </location>
</feature>
<dbReference type="EMBL" id="HBIM01013540">
    <property type="protein sequence ID" value="CAE0413709.1"/>
    <property type="molecule type" value="Transcribed_RNA"/>
</dbReference>
<dbReference type="AlphaFoldDB" id="A0A7S3L7R1"/>
<feature type="compositionally biased region" description="Basic and acidic residues" evidence="2">
    <location>
        <begin position="1"/>
        <end position="14"/>
    </location>
</feature>
<feature type="coiled-coil region" evidence="1">
    <location>
        <begin position="413"/>
        <end position="440"/>
    </location>
</feature>
<keyword evidence="1" id="KW-0175">Coiled coil</keyword>
<protein>
    <recommendedName>
        <fullName evidence="4">BZIP domain-containing protein</fullName>
    </recommendedName>
</protein>
<evidence type="ECO:0008006" key="4">
    <source>
        <dbReference type="Google" id="ProtNLM"/>
    </source>
</evidence>
<reference evidence="3" key="1">
    <citation type="submission" date="2021-01" db="EMBL/GenBank/DDBJ databases">
        <authorList>
            <person name="Corre E."/>
            <person name="Pelletier E."/>
            <person name="Niang G."/>
            <person name="Scheremetjew M."/>
            <person name="Finn R."/>
            <person name="Kale V."/>
            <person name="Holt S."/>
            <person name="Cochrane G."/>
            <person name="Meng A."/>
            <person name="Brown T."/>
            <person name="Cohen L."/>
        </authorList>
    </citation>
    <scope>NUCLEOTIDE SEQUENCE</scope>
    <source>
        <strain evidence="3">CCMP127</strain>
    </source>
</reference>
<evidence type="ECO:0000313" key="3">
    <source>
        <dbReference type="EMBL" id="CAE0413709.1"/>
    </source>
</evidence>